<name>A0A7X5UYI9_9SPHN</name>
<feature type="domain" description="DUF305" evidence="2">
    <location>
        <begin position="35"/>
        <end position="117"/>
    </location>
</feature>
<dbReference type="Proteomes" id="UP000564677">
    <property type="component" value="Unassembled WGS sequence"/>
</dbReference>
<dbReference type="AlphaFoldDB" id="A0A7X5UYI9"/>
<dbReference type="EMBL" id="JAASQV010000001">
    <property type="protein sequence ID" value="NIJ64644.1"/>
    <property type="molecule type" value="Genomic_DNA"/>
</dbReference>
<evidence type="ECO:0000259" key="2">
    <source>
        <dbReference type="Pfam" id="PF03713"/>
    </source>
</evidence>
<dbReference type="RefSeq" id="WP_167298965.1">
    <property type="nucleotide sequence ID" value="NZ_JAASQV010000001.1"/>
</dbReference>
<dbReference type="PANTHER" id="PTHR36933:SF1">
    <property type="entry name" value="SLL0788 PROTEIN"/>
    <property type="match status" value="1"/>
</dbReference>
<sequence>MKNTGTIVALALLVAACSPQGETHNSHETHDPKGHAAESPFARAPDKAGGGVHDTMNMISAGDADNDFLRAMIPHHQRAVAMARTELEYGRDPQVRALAEKVIATREAEMVQMRAWLAARGASMDKPAKAGAK</sequence>
<evidence type="ECO:0000313" key="4">
    <source>
        <dbReference type="Proteomes" id="UP000564677"/>
    </source>
</evidence>
<dbReference type="InterPro" id="IPR012347">
    <property type="entry name" value="Ferritin-like"/>
</dbReference>
<evidence type="ECO:0000313" key="3">
    <source>
        <dbReference type="EMBL" id="NIJ64644.1"/>
    </source>
</evidence>
<proteinExistence type="predicted"/>
<protein>
    <submittedName>
        <fullName evidence="3">Uncharacterized protein (DUF305 family)</fullName>
    </submittedName>
</protein>
<feature type="region of interest" description="Disordered" evidence="1">
    <location>
        <begin position="21"/>
        <end position="53"/>
    </location>
</feature>
<accession>A0A7X5UYI9</accession>
<dbReference type="Pfam" id="PF03713">
    <property type="entry name" value="DUF305"/>
    <property type="match status" value="1"/>
</dbReference>
<comment type="caution">
    <text evidence="3">The sequence shown here is derived from an EMBL/GenBank/DDBJ whole genome shotgun (WGS) entry which is preliminary data.</text>
</comment>
<organism evidence="3 4">
    <name type="scientific">Sphingomonas leidyi</name>
    <dbReference type="NCBI Taxonomy" id="68569"/>
    <lineage>
        <taxon>Bacteria</taxon>
        <taxon>Pseudomonadati</taxon>
        <taxon>Pseudomonadota</taxon>
        <taxon>Alphaproteobacteria</taxon>
        <taxon>Sphingomonadales</taxon>
        <taxon>Sphingomonadaceae</taxon>
        <taxon>Sphingomonas</taxon>
    </lineage>
</organism>
<keyword evidence="4" id="KW-1185">Reference proteome</keyword>
<evidence type="ECO:0000256" key="1">
    <source>
        <dbReference type="SAM" id="MobiDB-lite"/>
    </source>
</evidence>
<feature type="compositionally biased region" description="Basic and acidic residues" evidence="1">
    <location>
        <begin position="24"/>
        <end position="36"/>
    </location>
</feature>
<dbReference type="InterPro" id="IPR005183">
    <property type="entry name" value="DUF305_CopM-like"/>
</dbReference>
<dbReference type="Gene3D" id="1.20.1260.10">
    <property type="match status" value="1"/>
</dbReference>
<gene>
    <name evidence="3" type="ORF">FHR20_001575</name>
</gene>
<dbReference type="PROSITE" id="PS51257">
    <property type="entry name" value="PROKAR_LIPOPROTEIN"/>
    <property type="match status" value="1"/>
</dbReference>
<reference evidence="3 4" key="1">
    <citation type="submission" date="2020-03" db="EMBL/GenBank/DDBJ databases">
        <title>Genomic Encyclopedia of Type Strains, Phase IV (KMG-IV): sequencing the most valuable type-strain genomes for metagenomic binning, comparative biology and taxonomic classification.</title>
        <authorList>
            <person name="Goeker M."/>
        </authorList>
    </citation>
    <scope>NUCLEOTIDE SEQUENCE [LARGE SCALE GENOMIC DNA]</scope>
    <source>
        <strain evidence="3 4">DSM 4733</strain>
    </source>
</reference>
<dbReference type="PANTHER" id="PTHR36933">
    <property type="entry name" value="SLL0788 PROTEIN"/>
    <property type="match status" value="1"/>
</dbReference>